<comment type="subcellular location">
    <subcellularLocation>
        <location evidence="1">Nucleus</location>
    </subcellularLocation>
</comment>
<keyword evidence="9" id="KW-1185">Reference proteome</keyword>
<dbReference type="AlphaFoldDB" id="A0A6G1K982"/>
<proteinExistence type="predicted"/>
<dbReference type="GO" id="GO:0000981">
    <property type="term" value="F:DNA-binding transcription factor activity, RNA polymerase II-specific"/>
    <property type="evidence" value="ECO:0007669"/>
    <property type="project" value="InterPro"/>
</dbReference>
<dbReference type="Gene3D" id="4.10.240.10">
    <property type="entry name" value="Zn(2)-C6 fungal-type DNA-binding domain"/>
    <property type="match status" value="1"/>
</dbReference>
<dbReference type="CDD" id="cd00067">
    <property type="entry name" value="GAL4"/>
    <property type="match status" value="1"/>
</dbReference>
<evidence type="ECO:0000313" key="8">
    <source>
        <dbReference type="EMBL" id="KAF2709368.1"/>
    </source>
</evidence>
<name>A0A6G1K982_9PLEO</name>
<dbReference type="OrthoDB" id="424974at2759"/>
<dbReference type="InterPro" id="IPR001138">
    <property type="entry name" value="Zn2Cys6_DnaBD"/>
</dbReference>
<evidence type="ECO:0000259" key="7">
    <source>
        <dbReference type="PROSITE" id="PS50048"/>
    </source>
</evidence>
<dbReference type="InterPro" id="IPR050815">
    <property type="entry name" value="TF_fung"/>
</dbReference>
<feature type="region of interest" description="Disordered" evidence="6">
    <location>
        <begin position="50"/>
        <end position="105"/>
    </location>
</feature>
<evidence type="ECO:0000256" key="3">
    <source>
        <dbReference type="ARBA" id="ARBA00023015"/>
    </source>
</evidence>
<feature type="compositionally biased region" description="Polar residues" evidence="6">
    <location>
        <begin position="75"/>
        <end position="85"/>
    </location>
</feature>
<dbReference type="InterPro" id="IPR036864">
    <property type="entry name" value="Zn2-C6_fun-type_DNA-bd_sf"/>
</dbReference>
<dbReference type="GO" id="GO:0005634">
    <property type="term" value="C:nucleus"/>
    <property type="evidence" value="ECO:0007669"/>
    <property type="project" value="UniProtKB-SubCell"/>
</dbReference>
<evidence type="ECO:0000313" key="9">
    <source>
        <dbReference type="Proteomes" id="UP000799428"/>
    </source>
</evidence>
<dbReference type="GO" id="GO:0006351">
    <property type="term" value="P:DNA-templated transcription"/>
    <property type="evidence" value="ECO:0007669"/>
    <property type="project" value="InterPro"/>
</dbReference>
<dbReference type="EMBL" id="MU005770">
    <property type="protein sequence ID" value="KAF2709368.1"/>
    <property type="molecule type" value="Genomic_DNA"/>
</dbReference>
<reference evidence="8" key="1">
    <citation type="journal article" date="2020" name="Stud. Mycol.">
        <title>101 Dothideomycetes genomes: a test case for predicting lifestyles and emergence of pathogens.</title>
        <authorList>
            <person name="Haridas S."/>
            <person name="Albert R."/>
            <person name="Binder M."/>
            <person name="Bloem J."/>
            <person name="Labutti K."/>
            <person name="Salamov A."/>
            <person name="Andreopoulos B."/>
            <person name="Baker S."/>
            <person name="Barry K."/>
            <person name="Bills G."/>
            <person name="Bluhm B."/>
            <person name="Cannon C."/>
            <person name="Castanera R."/>
            <person name="Culley D."/>
            <person name="Daum C."/>
            <person name="Ezra D."/>
            <person name="Gonzalez J."/>
            <person name="Henrissat B."/>
            <person name="Kuo A."/>
            <person name="Liang C."/>
            <person name="Lipzen A."/>
            <person name="Lutzoni F."/>
            <person name="Magnuson J."/>
            <person name="Mondo S."/>
            <person name="Nolan M."/>
            <person name="Ohm R."/>
            <person name="Pangilinan J."/>
            <person name="Park H.-J."/>
            <person name="Ramirez L."/>
            <person name="Alfaro M."/>
            <person name="Sun H."/>
            <person name="Tritt A."/>
            <person name="Yoshinaga Y."/>
            <person name="Zwiers L.-H."/>
            <person name="Turgeon B."/>
            <person name="Goodwin S."/>
            <person name="Spatafora J."/>
            <person name="Crous P."/>
            <person name="Grigoriev I."/>
        </authorList>
    </citation>
    <scope>NUCLEOTIDE SEQUENCE</scope>
    <source>
        <strain evidence="8">CBS 279.74</strain>
    </source>
</reference>
<evidence type="ECO:0000256" key="1">
    <source>
        <dbReference type="ARBA" id="ARBA00004123"/>
    </source>
</evidence>
<keyword evidence="3" id="KW-0805">Transcription regulation</keyword>
<dbReference type="Pfam" id="PF04082">
    <property type="entry name" value="Fungal_trans"/>
    <property type="match status" value="1"/>
</dbReference>
<dbReference type="SMART" id="SM00066">
    <property type="entry name" value="GAL4"/>
    <property type="match status" value="1"/>
</dbReference>
<feature type="region of interest" description="Disordered" evidence="6">
    <location>
        <begin position="121"/>
        <end position="141"/>
    </location>
</feature>
<keyword evidence="4" id="KW-0804">Transcription</keyword>
<dbReference type="PANTHER" id="PTHR47338:SF9">
    <property type="entry name" value="ZN(II)2CYS6 TRANSCRIPTION FACTOR (EUROFUNG)"/>
    <property type="match status" value="1"/>
</dbReference>
<dbReference type="GO" id="GO:0003677">
    <property type="term" value="F:DNA binding"/>
    <property type="evidence" value="ECO:0007669"/>
    <property type="project" value="InterPro"/>
</dbReference>
<dbReference type="PANTHER" id="PTHR47338">
    <property type="entry name" value="ZN(II)2CYS6 TRANSCRIPTION FACTOR (EUROFUNG)-RELATED"/>
    <property type="match status" value="1"/>
</dbReference>
<keyword evidence="5" id="KW-0539">Nucleus</keyword>
<keyword evidence="2" id="KW-0479">Metal-binding</keyword>
<protein>
    <recommendedName>
        <fullName evidence="7">Zn(2)-C6 fungal-type domain-containing protein</fullName>
    </recommendedName>
</protein>
<dbReference type="PROSITE" id="PS00463">
    <property type="entry name" value="ZN2_CY6_FUNGAL_1"/>
    <property type="match status" value="1"/>
</dbReference>
<gene>
    <name evidence="8" type="ORF">K504DRAFT_431849</name>
</gene>
<sequence length="716" mass="80627">MSSERPAKRVRQACQPCRRKKARCSGEKPVCSHCSRLRQACHYADEVERAVPSPTPRSHQVSARPAYQNIDESRTPSSANVSSIIVTPRPRSSGTSPSGQDRHVEDRLRIVEAQLADILRTQGSSSRSTPYPAAESPAQSLFHHPASPPVYDARLPPWEVIVDAAGVYLQYCDCQPLPLFHRASFIQTLEHRDPEVLLSLLALTSRFTGSPNSPPNHAKPVREYVDTARGIISKKVFDGTIELSTIQALCLLALVDFTEGNTRRASINSSQGMSLAHNAGLTSESHVSLSLQEKEERRRCFWSLFMLKRLHGADFMVLDFSADDNFPWYPETTSNPHAQSAEISRIAQSDSDHTLDKGIMAYAIQQTEVWFKITRYAWRRGKPSSVPPWSSKSEYSTIIAQLMDLETRMPYKYRFKPASFSQQPIEHLNAHRDYWGPWLFVQFLYHTNLCLLNHPLLMSLRLRNFKCVIPEIFLQHTSDLISSHSSWIINFIDMLDAKGFKATDPFLGHCVAIVATIYLQESFVDNSARREEKQRYFHKCVGFISRLGEQWPHVGRIANKLQRLGETVSSTHVASEVPTRQNRKLLIDLGQFFDILEYSSSSEMSGSTKHLFGPTLHSAVSRSRREIAQTTILPEPTRVEGQEFGSGMPAMRTFHAAVKGSGSGYFTPDNMGVGIDGTAMQYSDDELAVLAESFFHQRPEIEGSINWWNGDDLVDG</sequence>
<evidence type="ECO:0000256" key="2">
    <source>
        <dbReference type="ARBA" id="ARBA00022723"/>
    </source>
</evidence>
<organism evidence="8 9">
    <name type="scientific">Pleomassaria siparia CBS 279.74</name>
    <dbReference type="NCBI Taxonomy" id="1314801"/>
    <lineage>
        <taxon>Eukaryota</taxon>
        <taxon>Fungi</taxon>
        <taxon>Dikarya</taxon>
        <taxon>Ascomycota</taxon>
        <taxon>Pezizomycotina</taxon>
        <taxon>Dothideomycetes</taxon>
        <taxon>Pleosporomycetidae</taxon>
        <taxon>Pleosporales</taxon>
        <taxon>Pleomassariaceae</taxon>
        <taxon>Pleomassaria</taxon>
    </lineage>
</organism>
<evidence type="ECO:0000256" key="6">
    <source>
        <dbReference type="SAM" id="MobiDB-lite"/>
    </source>
</evidence>
<dbReference type="Pfam" id="PF00172">
    <property type="entry name" value="Zn_clus"/>
    <property type="match status" value="1"/>
</dbReference>
<dbReference type="Proteomes" id="UP000799428">
    <property type="component" value="Unassembled WGS sequence"/>
</dbReference>
<dbReference type="InterPro" id="IPR007219">
    <property type="entry name" value="XnlR_reg_dom"/>
</dbReference>
<dbReference type="SUPFAM" id="SSF57701">
    <property type="entry name" value="Zn2/Cys6 DNA-binding domain"/>
    <property type="match status" value="1"/>
</dbReference>
<dbReference type="CDD" id="cd12148">
    <property type="entry name" value="fungal_TF_MHR"/>
    <property type="match status" value="1"/>
</dbReference>
<evidence type="ECO:0000256" key="5">
    <source>
        <dbReference type="ARBA" id="ARBA00023242"/>
    </source>
</evidence>
<feature type="compositionally biased region" description="Low complexity" evidence="6">
    <location>
        <begin position="87"/>
        <end position="99"/>
    </location>
</feature>
<dbReference type="GO" id="GO:0008270">
    <property type="term" value="F:zinc ion binding"/>
    <property type="evidence" value="ECO:0007669"/>
    <property type="project" value="InterPro"/>
</dbReference>
<feature type="domain" description="Zn(2)-C6 fungal-type" evidence="7">
    <location>
        <begin position="13"/>
        <end position="43"/>
    </location>
</feature>
<evidence type="ECO:0000256" key="4">
    <source>
        <dbReference type="ARBA" id="ARBA00023163"/>
    </source>
</evidence>
<dbReference type="PROSITE" id="PS50048">
    <property type="entry name" value="ZN2_CY6_FUNGAL_2"/>
    <property type="match status" value="1"/>
</dbReference>
<accession>A0A6G1K982</accession>